<reference evidence="5" key="1">
    <citation type="journal article" date="2021" name="Environ. Microbiol.">
        <title>Cryptic niche differentiation of novel sediment ecotypes of Rugeria pomeroyi correlates with nitrate respiration.</title>
        <authorList>
            <person name="Lin X."/>
            <person name="McNichol J."/>
            <person name="Chu X."/>
            <person name="Qian Y."/>
            <person name="Luo H."/>
        </authorList>
    </citation>
    <scope>NUCLEOTIDE SEQUENCE</scope>
    <source>
        <strain evidence="5">SZCCDBB064</strain>
    </source>
</reference>
<sequence>MLKTMTKLCSGAAMALALGAGVAAADIKVGVLVPDSGPAGLFGPSTRNSAMLAAEAINAGGGINGERIELLFADVGVPPAEAAQAALRLWKGQGAQAFVGMHDSAVREALIGRFNGQVPYVYTPVYEGNSCADGLYVTGETPSQQLAPVIPYLAEREGVSKWYLIGHDYNWPRDTNALAKGYIAEAGGEVVGEEYVPFTVSEFDSSLQRIRESGADAVLITLVGGGSVGFNVSFAGFGLDDQAIRLGTLIEENTLAGIGAANADRLYSSAGYFAAIETEAASTFAAEYAAAFGDGAPALNGLGQSAYEGLMLLAALADKAGSLDVAAMDAAAEGTTWTTPRGTNTLTGRHMAQTVYLADGSGGAFEIVAAFENVASSEACAD</sequence>
<dbReference type="EMBL" id="JAGQAF010000007">
    <property type="protein sequence ID" value="MCE8538337.1"/>
    <property type="molecule type" value="Genomic_DNA"/>
</dbReference>
<evidence type="ECO:0000259" key="4">
    <source>
        <dbReference type="Pfam" id="PF13458"/>
    </source>
</evidence>
<dbReference type="PANTHER" id="PTHR47628:SF1">
    <property type="entry name" value="ALIPHATIC AMIDASE EXPRESSION-REGULATING PROTEIN"/>
    <property type="match status" value="1"/>
</dbReference>
<dbReference type="Gene3D" id="3.40.50.2300">
    <property type="match status" value="2"/>
</dbReference>
<dbReference type="InterPro" id="IPR028082">
    <property type="entry name" value="Peripla_BP_I"/>
</dbReference>
<keyword evidence="2 3" id="KW-0732">Signal</keyword>
<evidence type="ECO:0000256" key="2">
    <source>
        <dbReference type="ARBA" id="ARBA00022729"/>
    </source>
</evidence>
<comment type="similarity">
    <text evidence="1">Belongs to the leucine-binding protein family.</text>
</comment>
<organism evidence="5 6">
    <name type="scientific">Ruegeria pomeroyi</name>
    <dbReference type="NCBI Taxonomy" id="89184"/>
    <lineage>
        <taxon>Bacteria</taxon>
        <taxon>Pseudomonadati</taxon>
        <taxon>Pseudomonadota</taxon>
        <taxon>Alphaproteobacteria</taxon>
        <taxon>Rhodobacterales</taxon>
        <taxon>Roseobacteraceae</taxon>
        <taxon>Ruegeria</taxon>
    </lineage>
</organism>
<dbReference type="Proteomes" id="UP000813672">
    <property type="component" value="Unassembled WGS sequence"/>
</dbReference>
<evidence type="ECO:0000256" key="3">
    <source>
        <dbReference type="SAM" id="SignalP"/>
    </source>
</evidence>
<evidence type="ECO:0000313" key="5">
    <source>
        <dbReference type="EMBL" id="MCE8538337.1"/>
    </source>
</evidence>
<dbReference type="Pfam" id="PF13458">
    <property type="entry name" value="Peripla_BP_6"/>
    <property type="match status" value="1"/>
</dbReference>
<feature type="signal peptide" evidence="3">
    <location>
        <begin position="1"/>
        <end position="25"/>
    </location>
</feature>
<feature type="domain" description="Leucine-binding protein" evidence="4">
    <location>
        <begin position="27"/>
        <end position="361"/>
    </location>
</feature>
<comment type="caution">
    <text evidence="5">The sequence shown here is derived from an EMBL/GenBank/DDBJ whole genome shotgun (WGS) entry which is preliminary data.</text>
</comment>
<proteinExistence type="inferred from homology"/>
<dbReference type="InterPro" id="IPR028081">
    <property type="entry name" value="Leu-bd"/>
</dbReference>
<protein>
    <submittedName>
        <fullName evidence="5">Substrate-binding domain-containing protein</fullName>
    </submittedName>
</protein>
<dbReference type="SUPFAM" id="SSF53822">
    <property type="entry name" value="Periplasmic binding protein-like I"/>
    <property type="match status" value="1"/>
</dbReference>
<dbReference type="AlphaFoldDB" id="A0A9Q3ZPS5"/>
<dbReference type="RefSeq" id="WP_234220081.1">
    <property type="nucleotide sequence ID" value="NZ_JAGQAF010000007.1"/>
</dbReference>
<gene>
    <name evidence="5" type="ORF">KBY27_12835</name>
</gene>
<accession>A0A9Q3ZPS5</accession>
<feature type="chain" id="PRO_5040270380" evidence="3">
    <location>
        <begin position="26"/>
        <end position="382"/>
    </location>
</feature>
<name>A0A9Q3ZPS5_9RHOB</name>
<dbReference type="CDD" id="cd06358">
    <property type="entry name" value="PBP1_NHase"/>
    <property type="match status" value="1"/>
</dbReference>
<evidence type="ECO:0000256" key="1">
    <source>
        <dbReference type="ARBA" id="ARBA00010062"/>
    </source>
</evidence>
<evidence type="ECO:0000313" key="6">
    <source>
        <dbReference type="Proteomes" id="UP000813672"/>
    </source>
</evidence>
<dbReference type="PANTHER" id="PTHR47628">
    <property type="match status" value="1"/>
</dbReference>